<dbReference type="InterPro" id="IPR016137">
    <property type="entry name" value="RGS"/>
</dbReference>
<organism evidence="3 4">
    <name type="scientific">Stylonychia lemnae</name>
    <name type="common">Ciliate</name>
    <dbReference type="NCBI Taxonomy" id="5949"/>
    <lineage>
        <taxon>Eukaryota</taxon>
        <taxon>Sar</taxon>
        <taxon>Alveolata</taxon>
        <taxon>Ciliophora</taxon>
        <taxon>Intramacronucleata</taxon>
        <taxon>Spirotrichea</taxon>
        <taxon>Stichotrichia</taxon>
        <taxon>Sporadotrichida</taxon>
        <taxon>Oxytrichidae</taxon>
        <taxon>Stylonychinae</taxon>
        <taxon>Stylonychia</taxon>
    </lineage>
</organism>
<evidence type="ECO:0000313" key="3">
    <source>
        <dbReference type="EMBL" id="CDW82332.1"/>
    </source>
</evidence>
<dbReference type="InterPro" id="IPR044926">
    <property type="entry name" value="RGS_subdomain_2"/>
</dbReference>
<keyword evidence="3" id="KW-0418">Kinase</keyword>
<sequence length="503" mass="58843">MSLDSQGDNFDSLGLFIFDVVLLFLIIVVYSGCVFFLLVRRQYQPLKNRGSFLIVISVVGNFAFVTSLLVNKLVSNAYKVGSFYDSLDQYGSSGIQGQESDPQTVSTTMMKPTPMPSNTALGFSCTLSHIQYGFFLPMFMLPYFFRCFRLLQVFRAHNKHFVLKKKKGVFAFKRVKSLYCVRETNLIKWMIIVLIPFLILTLVAILDLDFRSYFPSFEVLECLRTDQMELTSDLKQIYRRHLYMTIETYLIVNFIQDIALIICIYALRHVQDEFSINSELKIISFIWIISGFLHFFFMILYPDSTLISTNSLNYFMILRGMLSLLVTAVIPIKRSYNPNSIIPFPINEECIKSLEMALLMPTSANYFYDYLENSCENKDALIYFGLYADIRTYLRLIEDGENDYTLKRQAEQIFQDYINDGRQWEIYINPETMEELLTYQSNGGITGQMDEQLFSNLYVFTLNILDGYYKDFQKSKRFEELKDEVSKQEILYEILRRYSMISN</sequence>
<dbReference type="Pfam" id="PF00615">
    <property type="entry name" value="RGS"/>
    <property type="match status" value="1"/>
</dbReference>
<keyword evidence="1" id="KW-0472">Membrane</keyword>
<dbReference type="InParanoid" id="A0A078ALP3"/>
<dbReference type="AlphaFoldDB" id="A0A078ALP3"/>
<keyword evidence="3" id="KW-0808">Transferase</keyword>
<gene>
    <name evidence="3" type="primary">Contig63.g76</name>
    <name evidence="3" type="ORF">STYLEM_11364</name>
</gene>
<evidence type="ECO:0000256" key="1">
    <source>
        <dbReference type="SAM" id="Phobius"/>
    </source>
</evidence>
<keyword evidence="1" id="KW-0812">Transmembrane</keyword>
<dbReference type="EMBL" id="CCKQ01010816">
    <property type="protein sequence ID" value="CDW82332.1"/>
    <property type="molecule type" value="Genomic_DNA"/>
</dbReference>
<feature type="transmembrane region" description="Helical" evidence="1">
    <location>
        <begin position="12"/>
        <end position="39"/>
    </location>
</feature>
<feature type="transmembrane region" description="Helical" evidence="1">
    <location>
        <begin position="312"/>
        <end position="332"/>
    </location>
</feature>
<feature type="transmembrane region" description="Helical" evidence="1">
    <location>
        <begin position="51"/>
        <end position="70"/>
    </location>
</feature>
<feature type="transmembrane region" description="Helical" evidence="1">
    <location>
        <begin position="120"/>
        <end position="145"/>
    </location>
</feature>
<feature type="transmembrane region" description="Helical" evidence="1">
    <location>
        <begin position="280"/>
        <end position="300"/>
    </location>
</feature>
<name>A0A078ALP3_STYLE</name>
<dbReference type="OrthoDB" id="318752at2759"/>
<keyword evidence="4" id="KW-1185">Reference proteome</keyword>
<dbReference type="Gene3D" id="1.10.167.10">
    <property type="entry name" value="Regulator of G-protein Signalling 4, domain 2"/>
    <property type="match status" value="1"/>
</dbReference>
<proteinExistence type="predicted"/>
<protein>
    <submittedName>
        <fullName evidence="3">Protein kinase domain containing protein</fullName>
    </submittedName>
</protein>
<dbReference type="SUPFAM" id="SSF48097">
    <property type="entry name" value="Regulator of G-protein signaling, RGS"/>
    <property type="match status" value="1"/>
</dbReference>
<accession>A0A078ALP3</accession>
<reference evidence="3 4" key="1">
    <citation type="submission" date="2014-06" db="EMBL/GenBank/DDBJ databases">
        <authorList>
            <person name="Swart Estienne"/>
        </authorList>
    </citation>
    <scope>NUCLEOTIDE SEQUENCE [LARGE SCALE GENOMIC DNA]</scope>
    <source>
        <strain evidence="3 4">130c</strain>
    </source>
</reference>
<feature type="domain" description="RGS" evidence="2">
    <location>
        <begin position="359"/>
        <end position="481"/>
    </location>
</feature>
<dbReference type="Proteomes" id="UP000039865">
    <property type="component" value="Unassembled WGS sequence"/>
</dbReference>
<evidence type="ECO:0000259" key="2">
    <source>
        <dbReference type="Pfam" id="PF00615"/>
    </source>
</evidence>
<evidence type="ECO:0000313" key="4">
    <source>
        <dbReference type="Proteomes" id="UP000039865"/>
    </source>
</evidence>
<keyword evidence="1" id="KW-1133">Transmembrane helix</keyword>
<feature type="transmembrane region" description="Helical" evidence="1">
    <location>
        <begin position="186"/>
        <end position="206"/>
    </location>
</feature>
<feature type="transmembrane region" description="Helical" evidence="1">
    <location>
        <begin position="248"/>
        <end position="268"/>
    </location>
</feature>
<dbReference type="InterPro" id="IPR036305">
    <property type="entry name" value="RGS_sf"/>
</dbReference>
<dbReference type="GO" id="GO:0016301">
    <property type="term" value="F:kinase activity"/>
    <property type="evidence" value="ECO:0007669"/>
    <property type="project" value="UniProtKB-KW"/>
</dbReference>